<dbReference type="GO" id="GO:0004148">
    <property type="term" value="F:dihydrolipoyl dehydrogenase (NADH) activity"/>
    <property type="evidence" value="ECO:0007669"/>
    <property type="project" value="TreeGrafter"/>
</dbReference>
<comment type="cofactor">
    <cofactor evidence="1">
        <name>FAD</name>
        <dbReference type="ChEBI" id="CHEBI:57692"/>
    </cofactor>
</comment>
<evidence type="ECO:0000313" key="9">
    <source>
        <dbReference type="EMBL" id="GAG43651.1"/>
    </source>
</evidence>
<evidence type="ECO:0000256" key="2">
    <source>
        <dbReference type="ARBA" id="ARBA00007532"/>
    </source>
</evidence>
<dbReference type="PANTHER" id="PTHR22912">
    <property type="entry name" value="DISULFIDE OXIDOREDUCTASE"/>
    <property type="match status" value="1"/>
</dbReference>
<keyword evidence="6" id="KW-1015">Disulfide bond</keyword>
<dbReference type="InterPro" id="IPR012999">
    <property type="entry name" value="Pyr_OxRdtase_I_AS"/>
</dbReference>
<evidence type="ECO:0000256" key="5">
    <source>
        <dbReference type="ARBA" id="ARBA00023002"/>
    </source>
</evidence>
<dbReference type="Gene3D" id="3.50.50.60">
    <property type="entry name" value="FAD/NAD(P)-binding domain"/>
    <property type="match status" value="1"/>
</dbReference>
<dbReference type="InterPro" id="IPR050151">
    <property type="entry name" value="Class-I_Pyr_Nuc-Dis_Oxidored"/>
</dbReference>
<dbReference type="PRINTS" id="PR00411">
    <property type="entry name" value="PNDRDTASEI"/>
</dbReference>
<evidence type="ECO:0000256" key="4">
    <source>
        <dbReference type="ARBA" id="ARBA00022827"/>
    </source>
</evidence>
<dbReference type="PANTHER" id="PTHR22912:SF160">
    <property type="entry name" value="DIHYDROLIPOYL DEHYDROGENASE"/>
    <property type="match status" value="1"/>
</dbReference>
<keyword evidence="4" id="KW-0274">FAD</keyword>
<evidence type="ECO:0000259" key="8">
    <source>
        <dbReference type="Pfam" id="PF07992"/>
    </source>
</evidence>
<comment type="caution">
    <text evidence="9">The sequence shown here is derived from an EMBL/GenBank/DDBJ whole genome shotgun (WGS) entry which is preliminary data.</text>
</comment>
<feature type="non-terminal residue" evidence="9">
    <location>
        <position position="60"/>
    </location>
</feature>
<dbReference type="InterPro" id="IPR036188">
    <property type="entry name" value="FAD/NAD-bd_sf"/>
</dbReference>
<protein>
    <recommendedName>
        <fullName evidence="8">FAD/NAD(P)-binding domain-containing protein</fullName>
    </recommendedName>
</protein>
<keyword evidence="3" id="KW-0285">Flavoprotein</keyword>
<evidence type="ECO:0000256" key="1">
    <source>
        <dbReference type="ARBA" id="ARBA00001974"/>
    </source>
</evidence>
<dbReference type="PROSITE" id="PS00076">
    <property type="entry name" value="PYRIDINE_REDOX_1"/>
    <property type="match status" value="1"/>
</dbReference>
<keyword evidence="7" id="KW-0676">Redox-active center</keyword>
<dbReference type="SUPFAM" id="SSF51905">
    <property type="entry name" value="FAD/NAD(P)-binding domain"/>
    <property type="match status" value="1"/>
</dbReference>
<dbReference type="InterPro" id="IPR023753">
    <property type="entry name" value="FAD/NAD-binding_dom"/>
</dbReference>
<evidence type="ECO:0000256" key="7">
    <source>
        <dbReference type="ARBA" id="ARBA00023284"/>
    </source>
</evidence>
<keyword evidence="5" id="KW-0560">Oxidoreductase</keyword>
<comment type="similarity">
    <text evidence="2">Belongs to the class-I pyridine nucleotide-disulfide oxidoreductase family.</text>
</comment>
<reference evidence="9" key="1">
    <citation type="journal article" date="2014" name="Front. Microbiol.">
        <title>High frequency of phylogenetically diverse reductive dehalogenase-homologous genes in deep subseafloor sedimentary metagenomes.</title>
        <authorList>
            <person name="Kawai M."/>
            <person name="Futagami T."/>
            <person name="Toyoda A."/>
            <person name="Takaki Y."/>
            <person name="Nishi S."/>
            <person name="Hori S."/>
            <person name="Arai W."/>
            <person name="Tsubouchi T."/>
            <person name="Morono Y."/>
            <person name="Uchiyama I."/>
            <person name="Ito T."/>
            <person name="Fujiyama A."/>
            <person name="Inagaki F."/>
            <person name="Takami H."/>
        </authorList>
    </citation>
    <scope>NUCLEOTIDE SEQUENCE</scope>
    <source>
        <strain evidence="9">Expedition CK06-06</strain>
    </source>
</reference>
<feature type="domain" description="FAD/NAD(P)-binding" evidence="8">
    <location>
        <begin position="11"/>
        <end position="60"/>
    </location>
</feature>
<gene>
    <name evidence="9" type="ORF">S01H1_79880</name>
</gene>
<evidence type="ECO:0000256" key="3">
    <source>
        <dbReference type="ARBA" id="ARBA00022630"/>
    </source>
</evidence>
<dbReference type="Pfam" id="PF07992">
    <property type="entry name" value="Pyr_redox_2"/>
    <property type="match status" value="1"/>
</dbReference>
<sequence>MVEGEFTEETNLLVIGGGPGGYVAAFRAADLGIQTTIVEEAELLGGVCLREGCIPSKALL</sequence>
<dbReference type="GO" id="GO:0050660">
    <property type="term" value="F:flavin adenine dinucleotide binding"/>
    <property type="evidence" value="ECO:0007669"/>
    <property type="project" value="TreeGrafter"/>
</dbReference>
<dbReference type="GO" id="GO:0006103">
    <property type="term" value="P:2-oxoglutarate metabolic process"/>
    <property type="evidence" value="ECO:0007669"/>
    <property type="project" value="TreeGrafter"/>
</dbReference>
<organism evidence="9">
    <name type="scientific">marine sediment metagenome</name>
    <dbReference type="NCBI Taxonomy" id="412755"/>
    <lineage>
        <taxon>unclassified sequences</taxon>
        <taxon>metagenomes</taxon>
        <taxon>ecological metagenomes</taxon>
    </lineage>
</organism>
<name>X0Z544_9ZZZZ</name>
<dbReference type="EMBL" id="BARS01053891">
    <property type="protein sequence ID" value="GAG43651.1"/>
    <property type="molecule type" value="Genomic_DNA"/>
</dbReference>
<accession>X0Z544</accession>
<dbReference type="AlphaFoldDB" id="X0Z544"/>
<proteinExistence type="inferred from homology"/>
<evidence type="ECO:0000256" key="6">
    <source>
        <dbReference type="ARBA" id="ARBA00023157"/>
    </source>
</evidence>